<evidence type="ECO:0000256" key="9">
    <source>
        <dbReference type="ARBA" id="ARBA00022660"/>
    </source>
</evidence>
<dbReference type="InterPro" id="IPR050597">
    <property type="entry name" value="Cytochrome_c_Oxidase_Subunit"/>
</dbReference>
<dbReference type="PANTHER" id="PTHR33751">
    <property type="entry name" value="CBB3-TYPE CYTOCHROME C OXIDASE SUBUNIT FIXP"/>
    <property type="match status" value="1"/>
</dbReference>
<dbReference type="Gene3D" id="6.10.280.130">
    <property type="match status" value="1"/>
</dbReference>
<keyword evidence="16 21" id="KW-0560">Oxidoreductase</keyword>
<gene>
    <name evidence="24" type="primary">ccoP</name>
    <name evidence="24" type="ORF">Q2T52_14945</name>
</gene>
<proteinExistence type="inferred from homology"/>
<reference evidence="24" key="2">
    <citation type="submission" date="2023-07" db="EMBL/GenBank/DDBJ databases">
        <authorList>
            <person name="Sun H."/>
        </authorList>
    </citation>
    <scope>NUCLEOTIDE SEQUENCE</scope>
    <source>
        <strain evidence="24">05753</strain>
    </source>
</reference>
<comment type="subunit">
    <text evidence="4">Component of the cbb3-type cytochrome c oxidase at least composed of FixN, FixO, FixQ and FixP.</text>
</comment>
<comment type="function">
    <text evidence="20">C-type cytochrome. Part of the cbb3-type cytochrome c oxidase complex. FixP subunit is required for transferring electrons from donor cytochrome c via its heme groups to FixO subunit. From there, electrons are shuttled to the catalytic binuclear center of FixN subunit where oxygen reduction takes place. The complex also functions as a proton pump.</text>
</comment>
<evidence type="ECO:0000256" key="4">
    <source>
        <dbReference type="ARBA" id="ARBA00011203"/>
    </source>
</evidence>
<evidence type="ECO:0000256" key="6">
    <source>
        <dbReference type="ARBA" id="ARBA00022475"/>
    </source>
</evidence>
<keyword evidence="10 22" id="KW-0812">Transmembrane</keyword>
<dbReference type="Pfam" id="PF14715">
    <property type="entry name" value="FixP_N"/>
    <property type="match status" value="1"/>
</dbReference>
<keyword evidence="13 21" id="KW-0375">Hydrogen ion transport</keyword>
<dbReference type="Pfam" id="PF13442">
    <property type="entry name" value="Cytochrome_CBB3"/>
    <property type="match status" value="1"/>
</dbReference>
<evidence type="ECO:0000256" key="2">
    <source>
        <dbReference type="ARBA" id="ARBA00004673"/>
    </source>
</evidence>
<evidence type="ECO:0000256" key="8">
    <source>
        <dbReference type="ARBA" id="ARBA00022617"/>
    </source>
</evidence>
<keyword evidence="18 21" id="KW-0406">Ion transport</keyword>
<dbReference type="PROSITE" id="PS51007">
    <property type="entry name" value="CYTC"/>
    <property type="match status" value="2"/>
</dbReference>
<keyword evidence="25" id="KW-1185">Reference proteome</keyword>
<name>A0ABT8SYX7_9HYPH</name>
<comment type="caution">
    <text evidence="24">The sequence shown here is derived from an EMBL/GenBank/DDBJ whole genome shotgun (WGS) entry which is preliminary data.</text>
</comment>
<comment type="cofactor">
    <cofactor evidence="21">
        <name>heme c</name>
        <dbReference type="ChEBI" id="CHEBI:61717"/>
    </cofactor>
    <text evidence="21">Binds 2 heme C groups per subunit.</text>
</comment>
<reference evidence="24" key="1">
    <citation type="journal article" date="2015" name="Int. J. Syst. Evol. Microbiol.">
        <title>Rhizobium oryzicola sp. nov., potential plant-growth-promoting endophytic bacteria isolated from rice roots.</title>
        <authorList>
            <person name="Zhang X.X."/>
            <person name="Gao J.S."/>
            <person name="Cao Y.H."/>
            <person name="Sheirdil R.A."/>
            <person name="Wang X.C."/>
            <person name="Zhang L."/>
        </authorList>
    </citation>
    <scope>NUCLEOTIDE SEQUENCE</scope>
    <source>
        <strain evidence="24">05753</strain>
    </source>
</reference>
<accession>A0ABT8SYX7</accession>
<dbReference type="InterPro" id="IPR009056">
    <property type="entry name" value="Cyt_c-like_dom"/>
</dbReference>
<evidence type="ECO:0000256" key="15">
    <source>
        <dbReference type="ARBA" id="ARBA00022989"/>
    </source>
</evidence>
<dbReference type="InterPro" id="IPR008168">
    <property type="entry name" value="Cyt_C_IC"/>
</dbReference>
<evidence type="ECO:0000256" key="11">
    <source>
        <dbReference type="ARBA" id="ARBA00022723"/>
    </source>
</evidence>
<comment type="pathway">
    <text evidence="2 21">Energy metabolism; oxidative phosphorylation.</text>
</comment>
<evidence type="ECO:0000256" key="21">
    <source>
        <dbReference type="PIRNR" id="PIRNR000006"/>
    </source>
</evidence>
<dbReference type="SUPFAM" id="SSF46626">
    <property type="entry name" value="Cytochrome c"/>
    <property type="match status" value="2"/>
</dbReference>
<evidence type="ECO:0000256" key="19">
    <source>
        <dbReference type="ARBA" id="ARBA00023136"/>
    </source>
</evidence>
<evidence type="ECO:0000256" key="1">
    <source>
        <dbReference type="ARBA" id="ARBA00004533"/>
    </source>
</evidence>
<evidence type="ECO:0000256" key="17">
    <source>
        <dbReference type="ARBA" id="ARBA00023004"/>
    </source>
</evidence>
<evidence type="ECO:0000256" key="14">
    <source>
        <dbReference type="ARBA" id="ARBA00022982"/>
    </source>
</evidence>
<dbReference type="InterPro" id="IPR038414">
    <property type="entry name" value="CcoP_N_sf"/>
</dbReference>
<dbReference type="PIRSF" id="PIRSF000006">
    <property type="entry name" value="Cbb3-Cox_fixP"/>
    <property type="match status" value="1"/>
</dbReference>
<dbReference type="NCBIfam" id="TIGR00782">
    <property type="entry name" value="ccoP"/>
    <property type="match status" value="1"/>
</dbReference>
<evidence type="ECO:0000256" key="5">
    <source>
        <dbReference type="ARBA" id="ARBA00022448"/>
    </source>
</evidence>
<comment type="subcellular location">
    <subcellularLocation>
        <location evidence="1 21">Cell inner membrane</location>
    </subcellularLocation>
</comment>
<keyword evidence="7 21" id="KW-0997">Cell inner membrane</keyword>
<dbReference type="Gene3D" id="1.10.760.10">
    <property type="entry name" value="Cytochrome c-like domain"/>
    <property type="match status" value="2"/>
</dbReference>
<organism evidence="24 25">
    <name type="scientific">Rhizobium oryzicola</name>
    <dbReference type="NCBI Taxonomy" id="1232668"/>
    <lineage>
        <taxon>Bacteria</taxon>
        <taxon>Pseudomonadati</taxon>
        <taxon>Pseudomonadota</taxon>
        <taxon>Alphaproteobacteria</taxon>
        <taxon>Hyphomicrobiales</taxon>
        <taxon>Rhizobiaceae</taxon>
        <taxon>Rhizobium/Agrobacterium group</taxon>
        <taxon>Rhizobium</taxon>
    </lineage>
</organism>
<keyword evidence="14 21" id="KW-0249">Electron transport</keyword>
<sequence length="291" mass="31452">MALEERDPITGYMTTGHEWNGIKELNTPVPRIVYVFLILNTTIGLIYWLLMPALPLGTTYTKGLLGYDERAAVHRDLTSAAAARAPWHDALDRQDFSALAADDKAMKDIREAGRLLFGQNCAACHGVEAKGNAGFPNLAAGALNWGDSPEAIQETIRVGVNSAHPDTRTAQMPAFGQDGILSRNDVMAVISYVHDLSISGITASGLAHPDGAKVFSAQCSACHGADARGNSDLGAPNLTDTTWLYGGDLATIFETVWYGRQGRMPTWESRLGARNVKLLAAYIADLRKRRP</sequence>
<evidence type="ECO:0000256" key="7">
    <source>
        <dbReference type="ARBA" id="ARBA00022519"/>
    </source>
</evidence>
<evidence type="ECO:0000313" key="25">
    <source>
        <dbReference type="Proteomes" id="UP001169006"/>
    </source>
</evidence>
<dbReference type="InterPro" id="IPR004678">
    <property type="entry name" value="Cyt_c_oxidase_cbb3_su3"/>
</dbReference>
<keyword evidence="5 21" id="KW-0813">Transport</keyword>
<protein>
    <recommendedName>
        <fullName evidence="21">Cbb3-type cytochrome c oxidase subunit</fullName>
    </recommendedName>
</protein>
<keyword evidence="6 21" id="KW-1003">Cell membrane</keyword>
<keyword evidence="11 21" id="KW-0479">Metal-binding</keyword>
<evidence type="ECO:0000256" key="20">
    <source>
        <dbReference type="ARBA" id="ARBA00025525"/>
    </source>
</evidence>
<dbReference type="PRINTS" id="PR00605">
    <property type="entry name" value="CYTCHROMECIC"/>
</dbReference>
<evidence type="ECO:0000256" key="16">
    <source>
        <dbReference type="ARBA" id="ARBA00023002"/>
    </source>
</evidence>
<dbReference type="Pfam" id="PF00034">
    <property type="entry name" value="Cytochrom_C"/>
    <property type="match status" value="1"/>
</dbReference>
<evidence type="ECO:0000256" key="10">
    <source>
        <dbReference type="ARBA" id="ARBA00022692"/>
    </source>
</evidence>
<dbReference type="RefSeq" id="WP_302077570.1">
    <property type="nucleotide sequence ID" value="NZ_JAUKWQ010000004.1"/>
</dbReference>
<evidence type="ECO:0000256" key="3">
    <source>
        <dbReference type="ARBA" id="ARBA00006113"/>
    </source>
</evidence>
<feature type="domain" description="Cytochrome c" evidence="23">
    <location>
        <begin position="108"/>
        <end position="197"/>
    </location>
</feature>
<dbReference type="PANTHER" id="PTHR33751:SF1">
    <property type="entry name" value="CBB3-TYPE CYTOCHROME C OXIDASE SUBUNIT FIXP"/>
    <property type="match status" value="1"/>
</dbReference>
<evidence type="ECO:0000256" key="18">
    <source>
        <dbReference type="ARBA" id="ARBA00023065"/>
    </source>
</evidence>
<keyword evidence="15 22" id="KW-1133">Transmembrane helix</keyword>
<dbReference type="InterPro" id="IPR032858">
    <property type="entry name" value="CcoP_N"/>
</dbReference>
<evidence type="ECO:0000313" key="24">
    <source>
        <dbReference type="EMBL" id="MDO1583384.1"/>
    </source>
</evidence>
<dbReference type="Proteomes" id="UP001169006">
    <property type="component" value="Unassembled WGS sequence"/>
</dbReference>
<feature type="domain" description="Cytochrome c" evidence="23">
    <location>
        <begin position="206"/>
        <end position="287"/>
    </location>
</feature>
<evidence type="ECO:0000256" key="12">
    <source>
        <dbReference type="ARBA" id="ARBA00022737"/>
    </source>
</evidence>
<keyword evidence="9 21" id="KW-0679">Respiratory chain</keyword>
<evidence type="ECO:0000256" key="13">
    <source>
        <dbReference type="ARBA" id="ARBA00022781"/>
    </source>
</evidence>
<dbReference type="EMBL" id="JAUKWQ010000004">
    <property type="protein sequence ID" value="MDO1583384.1"/>
    <property type="molecule type" value="Genomic_DNA"/>
</dbReference>
<keyword evidence="12" id="KW-0677">Repeat</keyword>
<keyword evidence="19 21" id="KW-0472">Membrane</keyword>
<comment type="similarity">
    <text evidence="3 21">Belongs to the CcoP / FixP family.</text>
</comment>
<evidence type="ECO:0000256" key="22">
    <source>
        <dbReference type="SAM" id="Phobius"/>
    </source>
</evidence>
<evidence type="ECO:0000259" key="23">
    <source>
        <dbReference type="PROSITE" id="PS51007"/>
    </source>
</evidence>
<keyword evidence="8 21" id="KW-0349">Heme</keyword>
<feature type="transmembrane region" description="Helical" evidence="22">
    <location>
        <begin position="32"/>
        <end position="50"/>
    </location>
</feature>
<keyword evidence="17 21" id="KW-0408">Iron</keyword>
<dbReference type="InterPro" id="IPR036909">
    <property type="entry name" value="Cyt_c-like_dom_sf"/>
</dbReference>